<protein>
    <submittedName>
        <fullName evidence="2">Nucleosome assembly family protein</fullName>
    </submittedName>
</protein>
<proteinExistence type="predicted"/>
<reference evidence="2 3" key="1">
    <citation type="submission" date="2015-12" db="EMBL/GenBank/DDBJ databases">
        <title>Dictyostelia acquired genes for synthesis and detection of signals that induce cell-type specialization by lateral gene transfer from prokaryotes.</title>
        <authorList>
            <person name="Gloeckner G."/>
            <person name="Schaap P."/>
        </authorList>
    </citation>
    <scope>NUCLEOTIDE SEQUENCE [LARGE SCALE GENOMIC DNA]</scope>
    <source>
        <strain evidence="2 3">TK</strain>
    </source>
</reference>
<gene>
    <name evidence="2" type="ORF">DLAC_02242</name>
</gene>
<dbReference type="AlphaFoldDB" id="A0A152A4Y1"/>
<dbReference type="InterPro" id="IPR037231">
    <property type="entry name" value="NAP-like_sf"/>
</dbReference>
<dbReference type="OMA" id="IDFREND"/>
<evidence type="ECO:0000256" key="1">
    <source>
        <dbReference type="SAM" id="MobiDB-lite"/>
    </source>
</evidence>
<dbReference type="FunCoup" id="A0A152A4Y1">
    <property type="interactions" value="5"/>
</dbReference>
<feature type="region of interest" description="Disordered" evidence="1">
    <location>
        <begin position="191"/>
        <end position="213"/>
    </location>
</feature>
<dbReference type="OrthoDB" id="19419at2759"/>
<name>A0A152A4Y1_TIELA</name>
<dbReference type="STRING" id="361077.A0A152A4Y1"/>
<accession>A0A152A4Y1</accession>
<evidence type="ECO:0000313" key="2">
    <source>
        <dbReference type="EMBL" id="KYR01137.1"/>
    </source>
</evidence>
<comment type="caution">
    <text evidence="2">The sequence shown here is derived from an EMBL/GenBank/DDBJ whole genome shotgun (WGS) entry which is preliminary data.</text>
</comment>
<dbReference type="Proteomes" id="UP000076078">
    <property type="component" value="Unassembled WGS sequence"/>
</dbReference>
<dbReference type="SUPFAM" id="SSF143113">
    <property type="entry name" value="NAP-like"/>
    <property type="match status" value="1"/>
</dbReference>
<dbReference type="InParanoid" id="A0A152A4Y1"/>
<dbReference type="EMBL" id="LODT01000011">
    <property type="protein sequence ID" value="KYR01137.1"/>
    <property type="molecule type" value="Genomic_DNA"/>
</dbReference>
<keyword evidence="3" id="KW-1185">Reference proteome</keyword>
<evidence type="ECO:0000313" key="3">
    <source>
        <dbReference type="Proteomes" id="UP000076078"/>
    </source>
</evidence>
<organism evidence="2 3">
    <name type="scientific">Tieghemostelium lacteum</name>
    <name type="common">Slime mold</name>
    <name type="synonym">Dictyostelium lacteum</name>
    <dbReference type="NCBI Taxonomy" id="361077"/>
    <lineage>
        <taxon>Eukaryota</taxon>
        <taxon>Amoebozoa</taxon>
        <taxon>Evosea</taxon>
        <taxon>Eumycetozoa</taxon>
        <taxon>Dictyostelia</taxon>
        <taxon>Dictyosteliales</taxon>
        <taxon>Raperosteliaceae</taxon>
        <taxon>Tieghemostelium</taxon>
    </lineage>
</organism>
<sequence length="213" mass="24565">MSNKQAKTENKKDVKDDTNELNPEITKVLEDIEKIHSEQTLEILKADKLLYKSHLYPIFKKRGELLKTIPNFWSNLFGFFVQGTSETAKYITDFFVEDTEDNCKLTFTLAENDILKNKEVVLTVISPKTVEELQAESTVNTSGIDTKKTDKEIEEDTILNLFKTPVNDICTTIVQEIWSDPIQSYLKYITDEEEIENDDDNDDEDYEDSGSDQ</sequence>